<dbReference type="Pfam" id="PF03091">
    <property type="entry name" value="CutA1"/>
    <property type="match status" value="1"/>
</dbReference>
<dbReference type="Proteomes" id="UP000448292">
    <property type="component" value="Unassembled WGS sequence"/>
</dbReference>
<dbReference type="InterPro" id="IPR004323">
    <property type="entry name" value="Ion_tolerance_CutA"/>
</dbReference>
<dbReference type="PANTHER" id="PTHR23419:SF8">
    <property type="entry name" value="FI09726P"/>
    <property type="match status" value="1"/>
</dbReference>
<dbReference type="InterPro" id="IPR015867">
    <property type="entry name" value="N-reg_PII/ATP_PRibTrfase_C"/>
</dbReference>
<dbReference type="PANTHER" id="PTHR23419">
    <property type="entry name" value="DIVALENT CATION TOLERANCE CUTA-RELATED"/>
    <property type="match status" value="1"/>
</dbReference>
<dbReference type="Gene3D" id="3.30.70.120">
    <property type="match status" value="1"/>
</dbReference>
<sequence>MTAENPDEARRISDMLIEKRLAACCNIFEPMQAVFWWEGAAQSERETAFIAKTTTERFAELKAAVLDAHSYDVPCIVAMPIVDGNSEFLDWIGEQTRAQS</sequence>
<name>A0A7M3MHH0_9BACT</name>
<comment type="caution">
    <text evidence="2">The sequence shown here is derived from an EMBL/GenBank/DDBJ whole genome shotgun (WGS) entry which is preliminary data.</text>
</comment>
<evidence type="ECO:0000256" key="1">
    <source>
        <dbReference type="ARBA" id="ARBA00010169"/>
    </source>
</evidence>
<dbReference type="InterPro" id="IPR011322">
    <property type="entry name" value="N-reg_PII-like_a/b"/>
</dbReference>
<reference evidence="2 3" key="1">
    <citation type="submission" date="2018-06" db="EMBL/GenBank/DDBJ databases">
        <title>Complete genome of Desulfovibrio indonesiensis P37SLT.</title>
        <authorList>
            <person name="Crispim J.S."/>
            <person name="Vidigal P.M.P."/>
            <person name="Silva L.C.F."/>
            <person name="Laguardia C.N."/>
            <person name="Araujo L.C."/>
            <person name="Dias R.S."/>
            <person name="Sousa M.P."/>
            <person name="Paula S.O."/>
            <person name="Silva C."/>
        </authorList>
    </citation>
    <scope>NUCLEOTIDE SEQUENCE [LARGE SCALE GENOMIC DNA]</scope>
    <source>
        <strain evidence="2 3">P37SLT</strain>
    </source>
</reference>
<dbReference type="GO" id="GO:0005507">
    <property type="term" value="F:copper ion binding"/>
    <property type="evidence" value="ECO:0007669"/>
    <property type="project" value="TreeGrafter"/>
</dbReference>
<protein>
    <submittedName>
        <fullName evidence="2">Divalent-cation tolerance protein CutA</fullName>
    </submittedName>
</protein>
<dbReference type="AlphaFoldDB" id="A0A7M3MHH0"/>
<dbReference type="GO" id="GO:0010038">
    <property type="term" value="P:response to metal ion"/>
    <property type="evidence" value="ECO:0007669"/>
    <property type="project" value="InterPro"/>
</dbReference>
<evidence type="ECO:0000313" key="3">
    <source>
        <dbReference type="Proteomes" id="UP000448292"/>
    </source>
</evidence>
<dbReference type="SUPFAM" id="SSF54913">
    <property type="entry name" value="GlnB-like"/>
    <property type="match status" value="1"/>
</dbReference>
<dbReference type="OrthoDB" id="37622at2"/>
<keyword evidence="3" id="KW-1185">Reference proteome</keyword>
<proteinExistence type="inferred from homology"/>
<gene>
    <name evidence="2" type="ORF">DPQ33_04800</name>
</gene>
<organism evidence="2 3">
    <name type="scientific">Oceanidesulfovibrio indonesiensis</name>
    <dbReference type="NCBI Taxonomy" id="54767"/>
    <lineage>
        <taxon>Bacteria</taxon>
        <taxon>Pseudomonadati</taxon>
        <taxon>Thermodesulfobacteriota</taxon>
        <taxon>Desulfovibrionia</taxon>
        <taxon>Desulfovibrionales</taxon>
        <taxon>Desulfovibrionaceae</taxon>
        <taxon>Oceanidesulfovibrio</taxon>
    </lineage>
</organism>
<dbReference type="EMBL" id="QMIE01000003">
    <property type="protein sequence ID" value="TVM18951.1"/>
    <property type="molecule type" value="Genomic_DNA"/>
</dbReference>
<evidence type="ECO:0000313" key="2">
    <source>
        <dbReference type="EMBL" id="TVM18951.1"/>
    </source>
</evidence>
<accession>A0A7M3MHH0</accession>
<comment type="similarity">
    <text evidence="1">Belongs to the CutA family.</text>
</comment>